<protein>
    <submittedName>
        <fullName evidence="1">Uncharacterized protein</fullName>
    </submittedName>
</protein>
<name>J7GA81_9CRYP</name>
<evidence type="ECO:0000313" key="1">
    <source>
        <dbReference type="EMBL" id="AFP65390.1"/>
    </source>
</evidence>
<reference evidence="1 2" key="1">
    <citation type="journal article" date="2012" name="Genome Biol. Evol.">
        <title>Nucleomorph genome sequence of the cryptophyte alga Chroomonas mesostigmatica CCMP1168 reveals lineage-specific gene loss and genome complexity.</title>
        <authorList>
            <person name="Moore C.E."/>
            <person name="Curtis B."/>
            <person name="Mills T."/>
            <person name="Tanifuji G."/>
            <person name="Archibald J.M."/>
        </authorList>
    </citation>
    <scope>NUCLEOTIDE SEQUENCE [LARGE SCALE GENOMIC DNA]</scope>
    <source>
        <strain evidence="1 2">CCMP1168</strain>
    </source>
</reference>
<dbReference type="AlphaFoldDB" id="J7GA81"/>
<dbReference type="Proteomes" id="UP000243348">
    <property type="component" value="Nucleomorph 2"/>
</dbReference>
<sequence length="94" mass="11778">MKTRVKFKNVFFSKNKTVSFFLIKKQTYKKKMKKKYLSKSTFILIFWFLYFENIDFSPQKQKQPILQNFLLKYIVFLKYISDNFFFKNIFFYLL</sequence>
<accession>J7GA81</accession>
<organism evidence="1 2">
    <name type="scientific">Chroomonas mesostigmatica CCMP1168</name>
    <dbReference type="NCBI Taxonomy" id="1195612"/>
    <lineage>
        <taxon>Eukaryota</taxon>
        <taxon>Cryptophyceae</taxon>
        <taxon>Pyrenomonadales</taxon>
        <taxon>Chroomonadaceae</taxon>
        <taxon>Chroomonas</taxon>
    </lineage>
</organism>
<evidence type="ECO:0000313" key="2">
    <source>
        <dbReference type="Proteomes" id="UP000243348"/>
    </source>
</evidence>
<gene>
    <name evidence="1" type="ORF">CMESO_217</name>
</gene>
<dbReference type="EMBL" id="CP003681">
    <property type="protein sequence ID" value="AFP65390.1"/>
    <property type="molecule type" value="Genomic_DNA"/>
</dbReference>
<geneLocation type="nucleomorph" evidence="1"/>
<proteinExistence type="predicted"/>
<keyword evidence="1" id="KW-0542">Nucleomorph</keyword>